<dbReference type="SUPFAM" id="SSF52540">
    <property type="entry name" value="P-loop containing nucleoside triphosphate hydrolases"/>
    <property type="match status" value="1"/>
</dbReference>
<dbReference type="GO" id="GO:0005524">
    <property type="term" value="F:ATP binding"/>
    <property type="evidence" value="ECO:0007669"/>
    <property type="project" value="InterPro"/>
</dbReference>
<feature type="region of interest" description="Disordered" evidence="1">
    <location>
        <begin position="256"/>
        <end position="285"/>
    </location>
</feature>
<name>C3ZGJ7_BRAFL</name>
<evidence type="ECO:0008006" key="6">
    <source>
        <dbReference type="Google" id="ProtNLM"/>
    </source>
</evidence>
<evidence type="ECO:0000259" key="3">
    <source>
        <dbReference type="PROSITE" id="PS50104"/>
    </source>
</evidence>
<dbReference type="EMBL" id="GG666619">
    <property type="protein sequence ID" value="EEN48333.1"/>
    <property type="molecule type" value="Genomic_DNA"/>
</dbReference>
<dbReference type="PANTHER" id="PTHR26392:SF92">
    <property type="entry name" value="PROTEIN KINASE DOMAIN-CONTAINING PROTEIN"/>
    <property type="match status" value="1"/>
</dbReference>
<accession>C3ZGJ7</accession>
<dbReference type="Pfam" id="PF00069">
    <property type="entry name" value="Pkinase"/>
    <property type="match status" value="1"/>
</dbReference>
<dbReference type="Gene3D" id="1.10.533.10">
    <property type="entry name" value="Death Domain, Fas"/>
    <property type="match status" value="1"/>
</dbReference>
<gene>
    <name evidence="5" type="ORF">BRAFLDRAFT_101263</name>
</gene>
<dbReference type="Pfam" id="PF13676">
    <property type="entry name" value="TIR_2"/>
    <property type="match status" value="1"/>
</dbReference>
<dbReference type="PROSITE" id="PS50209">
    <property type="entry name" value="CARD"/>
    <property type="match status" value="1"/>
</dbReference>
<dbReference type="InterPro" id="IPR027417">
    <property type="entry name" value="P-loop_NTPase"/>
</dbReference>
<dbReference type="GO" id="GO:0004672">
    <property type="term" value="F:protein kinase activity"/>
    <property type="evidence" value="ECO:0007669"/>
    <property type="project" value="InterPro"/>
</dbReference>
<sequence>MEQRHRDILSSKGFEIASDLRFRDVRRYLMGKGVLNWDHLDEIERQPTRVSQVKALLDILPTRGPNAFSVFREALQQRYPHLSRLLSDEGPSGDTETKEPRIFIIHAGEDKDSIVRPLVRTLQEQGLDKDDIFFDDISIKPGEVIRNRIMSTLGSENLQLVVIVVSTSLLNKHYWPKLEFETCLQSRKRIFPIWVDENQDNFKTFSESVGKYSPTLKQLSARRVQRDSVEEEMSDVAAEIIQRLTPPPMQALLYVRPTGTPPSDSGSLSSDEETGIGRKRRHVTEHNDEEVVEKKLKEEKIRVLEFLHKKGLVTIDLLRAAENILPREEIERRTRKVLLEIDEYGIDLLEVKSGCAVIHLVPDNDESLERFWTDYRSGQLSSDLSKYLITDGMRDVAGQDLMIGVIILEEQYRQWKDYFHLRDKPQGVMKLQSLAIATKSELRPESMINGYVLGETSSGKSTLLNAILGENILPTSLLATTSAICEIKYGTRKKAVFHLNEPDPVTGLKVLNMYLDGPAEEDLKTISRYIHMRGNKLSRCSKVEIYWPLTMLEGGICIVDSPGLGESLLVDEQVSKYIPEVYALIYVINIANAGGLQQWNVAELLRALNRSGPEDCDNVLFVCNKWDQVPDYEKEEVKRHTLRRLKHQFPRLDETQLLWFSAKAKESAGYMADGLDKLLGGIESLLLRSLKHKLMVQHSLIWALIDQSGKIVRAILNNVMRGQEERKAKARVVSERLTKLQHLTDKVMKVLNEELDVKTSDAVQHLRSHLEVAETKTTIAHNALNEAPNITSIAECDLVREKTAKLVLRHARGLLLNEQYFQTIEASLIQMFKDKFTLLKETREHEFEEALGDDLTLLPTASLWDTESSIGDKDVKASKTSIFGIAVDVLSAFVSGPSIGMIALNKTIKKLASDKTFMKTYNEDKEAYIKDVTDKVVKHIRETDQLEAFVNERFQRPREYLSKLKNAIPKVAKADIQMIESLEGDARSQDVLLSLYSPQFDQCNALRGNLALFNLKHLRDIQYDLDELLASNPQKMGSGSFGSVYKVQVKTHGITKVAVLIIREFTHEADVAEFQDEEETLRYFESPHIVGYYGLASTAHSETDGLRFGLVMEYGPYLLESWLRAHKERTPAWWPDDEAKMTAGFNTVRDLASQLCNGLKAMHVTEDGVLKITEVGRAKPPKRLIGAVPGTVLYAAPEMFSASGPYGTSADIYSLGFCLLEMWAFLYTWAISCSSSVFLRVHKVSLYHVDKCLMNTCQFMPYCIP</sequence>
<dbReference type="InterPro" id="IPR011009">
    <property type="entry name" value="Kinase-like_dom_sf"/>
</dbReference>
<dbReference type="InterPro" id="IPR000719">
    <property type="entry name" value="Prot_kinase_dom"/>
</dbReference>
<dbReference type="SUPFAM" id="SSF47986">
    <property type="entry name" value="DEATH domain"/>
    <property type="match status" value="1"/>
</dbReference>
<dbReference type="InParanoid" id="C3ZGJ7"/>
<proteinExistence type="predicted"/>
<dbReference type="SUPFAM" id="SSF52200">
    <property type="entry name" value="Toll/Interleukin receptor TIR domain"/>
    <property type="match status" value="1"/>
</dbReference>
<dbReference type="SMART" id="SM00114">
    <property type="entry name" value="CARD"/>
    <property type="match status" value="1"/>
</dbReference>
<dbReference type="Pfam" id="PF00350">
    <property type="entry name" value="Dynamin_N"/>
    <property type="match status" value="1"/>
</dbReference>
<dbReference type="PROSITE" id="PS50011">
    <property type="entry name" value="PROTEIN_KINASE_DOM"/>
    <property type="match status" value="1"/>
</dbReference>
<evidence type="ECO:0000259" key="2">
    <source>
        <dbReference type="PROSITE" id="PS50011"/>
    </source>
</evidence>
<evidence type="ECO:0000313" key="5">
    <source>
        <dbReference type="EMBL" id="EEN48333.1"/>
    </source>
</evidence>
<dbReference type="PANTHER" id="PTHR26392">
    <property type="entry name" value="MITOGEN-ACTIVATED PROTEIN KINASE KINASE KINASE 7-RELATED"/>
    <property type="match status" value="1"/>
</dbReference>
<organism>
    <name type="scientific">Branchiostoma floridae</name>
    <name type="common">Florida lancelet</name>
    <name type="synonym">Amphioxus</name>
    <dbReference type="NCBI Taxonomy" id="7739"/>
    <lineage>
        <taxon>Eukaryota</taxon>
        <taxon>Metazoa</taxon>
        <taxon>Chordata</taxon>
        <taxon>Cephalochordata</taxon>
        <taxon>Leptocardii</taxon>
        <taxon>Amphioxiformes</taxon>
        <taxon>Branchiostomatidae</taxon>
        <taxon>Branchiostoma</taxon>
    </lineage>
</organism>
<dbReference type="Gene3D" id="3.40.50.10140">
    <property type="entry name" value="Toll/interleukin-1 receptor homology (TIR) domain"/>
    <property type="match status" value="1"/>
</dbReference>
<feature type="domain" description="CARD" evidence="4">
    <location>
        <begin position="1"/>
        <end position="90"/>
    </location>
</feature>
<dbReference type="Gene3D" id="3.30.200.20">
    <property type="entry name" value="Phosphorylase Kinase, domain 1"/>
    <property type="match status" value="1"/>
</dbReference>
<dbReference type="CDD" id="cd01671">
    <property type="entry name" value="CARD"/>
    <property type="match status" value="1"/>
</dbReference>
<dbReference type="InterPro" id="IPR035897">
    <property type="entry name" value="Toll_tir_struct_dom_sf"/>
</dbReference>
<feature type="domain" description="Protein kinase" evidence="2">
    <location>
        <begin position="1030"/>
        <end position="1265"/>
    </location>
</feature>
<dbReference type="Pfam" id="PF00619">
    <property type="entry name" value="CARD"/>
    <property type="match status" value="1"/>
</dbReference>
<dbReference type="PROSITE" id="PS50104">
    <property type="entry name" value="TIR"/>
    <property type="match status" value="1"/>
</dbReference>
<dbReference type="Gene3D" id="3.40.50.300">
    <property type="entry name" value="P-loop containing nucleotide triphosphate hydrolases"/>
    <property type="match status" value="1"/>
</dbReference>
<reference evidence="5" key="1">
    <citation type="journal article" date="2008" name="Nature">
        <title>The amphioxus genome and the evolution of the chordate karyotype.</title>
        <authorList>
            <consortium name="US DOE Joint Genome Institute (JGI-PGF)"/>
            <person name="Putnam N.H."/>
            <person name="Butts T."/>
            <person name="Ferrier D.E.K."/>
            <person name="Furlong R.F."/>
            <person name="Hellsten U."/>
            <person name="Kawashima T."/>
            <person name="Robinson-Rechavi M."/>
            <person name="Shoguchi E."/>
            <person name="Terry A."/>
            <person name="Yu J.-K."/>
            <person name="Benito-Gutierrez E.L."/>
            <person name="Dubchak I."/>
            <person name="Garcia-Fernandez J."/>
            <person name="Gibson-Brown J.J."/>
            <person name="Grigoriev I.V."/>
            <person name="Horton A.C."/>
            <person name="de Jong P.J."/>
            <person name="Jurka J."/>
            <person name="Kapitonov V.V."/>
            <person name="Kohara Y."/>
            <person name="Kuroki Y."/>
            <person name="Lindquist E."/>
            <person name="Lucas S."/>
            <person name="Osoegawa K."/>
            <person name="Pennacchio L.A."/>
            <person name="Salamov A.A."/>
            <person name="Satou Y."/>
            <person name="Sauka-Spengler T."/>
            <person name="Schmutz J."/>
            <person name="Shin-I T."/>
            <person name="Toyoda A."/>
            <person name="Bronner-Fraser M."/>
            <person name="Fujiyama A."/>
            <person name="Holland L.Z."/>
            <person name="Holland P.W.H."/>
            <person name="Satoh N."/>
            <person name="Rokhsar D.S."/>
        </authorList>
    </citation>
    <scope>NUCLEOTIDE SEQUENCE [LARGE SCALE GENOMIC DNA]</scope>
    <source>
        <strain evidence="5">S238N-H82</strain>
        <tissue evidence="5">Testes</tissue>
    </source>
</reference>
<dbReference type="SUPFAM" id="SSF56112">
    <property type="entry name" value="Protein kinase-like (PK-like)"/>
    <property type="match status" value="1"/>
</dbReference>
<feature type="domain" description="TIR" evidence="3">
    <location>
        <begin position="98"/>
        <end position="228"/>
    </location>
</feature>
<dbReference type="GO" id="GO:0042981">
    <property type="term" value="P:regulation of apoptotic process"/>
    <property type="evidence" value="ECO:0007669"/>
    <property type="project" value="InterPro"/>
</dbReference>
<dbReference type="CDD" id="cd00180">
    <property type="entry name" value="PKc"/>
    <property type="match status" value="1"/>
</dbReference>
<evidence type="ECO:0000256" key="1">
    <source>
        <dbReference type="SAM" id="MobiDB-lite"/>
    </source>
</evidence>
<dbReference type="InterPro" id="IPR045063">
    <property type="entry name" value="Dynamin_N"/>
</dbReference>
<dbReference type="InterPro" id="IPR011029">
    <property type="entry name" value="DEATH-like_dom_sf"/>
</dbReference>
<dbReference type="Gene3D" id="1.10.510.10">
    <property type="entry name" value="Transferase(Phosphotransferase) domain 1"/>
    <property type="match status" value="1"/>
</dbReference>
<dbReference type="STRING" id="7739.C3ZGJ7"/>
<dbReference type="eggNOG" id="KOG0448">
    <property type="taxonomic scope" value="Eukaryota"/>
</dbReference>
<dbReference type="GO" id="GO:0007165">
    <property type="term" value="P:signal transduction"/>
    <property type="evidence" value="ECO:0007669"/>
    <property type="project" value="InterPro"/>
</dbReference>
<dbReference type="InterPro" id="IPR001315">
    <property type="entry name" value="CARD"/>
</dbReference>
<dbReference type="InterPro" id="IPR000157">
    <property type="entry name" value="TIR_dom"/>
</dbReference>
<protein>
    <recommendedName>
        <fullName evidence="6">Protein kinase domain-containing protein</fullName>
    </recommendedName>
</protein>
<dbReference type="AlphaFoldDB" id="C3ZGJ7"/>
<evidence type="ECO:0000259" key="4">
    <source>
        <dbReference type="PROSITE" id="PS50209"/>
    </source>
</evidence>